<dbReference type="NCBIfam" id="TIGR00041">
    <property type="entry name" value="DTMP_kinase"/>
    <property type="match status" value="1"/>
</dbReference>
<evidence type="ECO:0000256" key="4">
    <source>
        <dbReference type="ARBA" id="ARBA00022727"/>
    </source>
</evidence>
<evidence type="ECO:0000256" key="3">
    <source>
        <dbReference type="ARBA" id="ARBA00022679"/>
    </source>
</evidence>
<keyword evidence="3" id="KW-0808">Transferase</keyword>
<dbReference type="Pfam" id="PF02223">
    <property type="entry name" value="Thymidylate_kin"/>
    <property type="match status" value="1"/>
</dbReference>
<dbReference type="CDD" id="cd01672">
    <property type="entry name" value="TMPK"/>
    <property type="match status" value="1"/>
</dbReference>
<organism evidence="10">
    <name type="scientific">freshwater metagenome</name>
    <dbReference type="NCBI Taxonomy" id="449393"/>
    <lineage>
        <taxon>unclassified sequences</taxon>
        <taxon>metagenomes</taxon>
        <taxon>ecological metagenomes</taxon>
    </lineage>
</organism>
<comment type="similarity">
    <text evidence="1">Belongs to the thymidylate kinase family.</text>
</comment>
<protein>
    <recommendedName>
        <fullName evidence="2">dTMP kinase</fullName>
        <ecNumber evidence="2">2.7.4.9</ecNumber>
    </recommendedName>
</protein>
<evidence type="ECO:0000256" key="6">
    <source>
        <dbReference type="ARBA" id="ARBA00022777"/>
    </source>
</evidence>
<dbReference type="GO" id="GO:0006227">
    <property type="term" value="P:dUDP biosynthetic process"/>
    <property type="evidence" value="ECO:0007669"/>
    <property type="project" value="TreeGrafter"/>
</dbReference>
<dbReference type="EC" id="2.7.4.9" evidence="2"/>
<accession>A0A6J6RNN1</accession>
<dbReference type="FunFam" id="3.40.50.300:FF:000225">
    <property type="entry name" value="Thymidylate kinase"/>
    <property type="match status" value="1"/>
</dbReference>
<dbReference type="AlphaFoldDB" id="A0A6J6RNN1"/>
<proteinExistence type="inferred from homology"/>
<dbReference type="GO" id="GO:0004798">
    <property type="term" value="F:dTMP kinase activity"/>
    <property type="evidence" value="ECO:0007669"/>
    <property type="project" value="UniProtKB-EC"/>
</dbReference>
<dbReference type="GO" id="GO:0005524">
    <property type="term" value="F:ATP binding"/>
    <property type="evidence" value="ECO:0007669"/>
    <property type="project" value="UniProtKB-KW"/>
</dbReference>
<dbReference type="PANTHER" id="PTHR10344">
    <property type="entry name" value="THYMIDYLATE KINASE"/>
    <property type="match status" value="1"/>
</dbReference>
<dbReference type="PANTHER" id="PTHR10344:SF4">
    <property type="entry name" value="UMP-CMP KINASE 2, MITOCHONDRIAL"/>
    <property type="match status" value="1"/>
</dbReference>
<dbReference type="InterPro" id="IPR027417">
    <property type="entry name" value="P-loop_NTPase"/>
</dbReference>
<dbReference type="GO" id="GO:0005829">
    <property type="term" value="C:cytosol"/>
    <property type="evidence" value="ECO:0007669"/>
    <property type="project" value="TreeGrafter"/>
</dbReference>
<dbReference type="PROSITE" id="PS01331">
    <property type="entry name" value="THYMIDYLATE_KINASE"/>
    <property type="match status" value="1"/>
</dbReference>
<dbReference type="Gene3D" id="3.40.50.300">
    <property type="entry name" value="P-loop containing nucleotide triphosphate hydrolases"/>
    <property type="match status" value="1"/>
</dbReference>
<sequence length="203" mass="22515">MVTAGRYIALEGSEGCGKSTQAAWLAADLDAVLTREQGGTAIGQLIRGMLLDPANTALDHRAEALLNAADRAQHIGELIAPALDAGTHVVSDRSVYSTLAYQGYGRRLPLEELRSINDWAVRGRWPELAILLEVDPVALDERTRLRTKDRFERETKRFHDRVRKGFAELAAAEPDRWVVIDANATPAVVRRRIRTAVRKRLGI</sequence>
<keyword evidence="4" id="KW-0545">Nucleotide biosynthesis</keyword>
<comment type="catalytic activity">
    <reaction evidence="8">
        <text>dTMP + ATP = dTDP + ADP</text>
        <dbReference type="Rhea" id="RHEA:13517"/>
        <dbReference type="ChEBI" id="CHEBI:30616"/>
        <dbReference type="ChEBI" id="CHEBI:58369"/>
        <dbReference type="ChEBI" id="CHEBI:63528"/>
        <dbReference type="ChEBI" id="CHEBI:456216"/>
        <dbReference type="EC" id="2.7.4.9"/>
    </reaction>
</comment>
<dbReference type="InterPro" id="IPR018095">
    <property type="entry name" value="Thymidylate_kin_CS"/>
</dbReference>
<dbReference type="SUPFAM" id="SSF52540">
    <property type="entry name" value="P-loop containing nucleoside triphosphate hydrolases"/>
    <property type="match status" value="1"/>
</dbReference>
<dbReference type="InterPro" id="IPR039430">
    <property type="entry name" value="Thymidylate_kin-like_dom"/>
</dbReference>
<dbReference type="HAMAP" id="MF_00165">
    <property type="entry name" value="Thymidylate_kinase"/>
    <property type="match status" value="1"/>
</dbReference>
<evidence type="ECO:0000256" key="5">
    <source>
        <dbReference type="ARBA" id="ARBA00022741"/>
    </source>
</evidence>
<dbReference type="InterPro" id="IPR018094">
    <property type="entry name" value="Thymidylate_kinase"/>
</dbReference>
<dbReference type="GO" id="GO:0006235">
    <property type="term" value="P:dTTP biosynthetic process"/>
    <property type="evidence" value="ECO:0007669"/>
    <property type="project" value="TreeGrafter"/>
</dbReference>
<evidence type="ECO:0000256" key="2">
    <source>
        <dbReference type="ARBA" id="ARBA00012980"/>
    </source>
</evidence>
<dbReference type="EMBL" id="CAEZXX010000169">
    <property type="protein sequence ID" value="CAB4724078.1"/>
    <property type="molecule type" value="Genomic_DNA"/>
</dbReference>
<evidence type="ECO:0000256" key="8">
    <source>
        <dbReference type="ARBA" id="ARBA00048743"/>
    </source>
</evidence>
<keyword evidence="6" id="KW-0418">Kinase</keyword>
<evidence type="ECO:0000256" key="7">
    <source>
        <dbReference type="ARBA" id="ARBA00022840"/>
    </source>
</evidence>
<dbReference type="GO" id="GO:0006233">
    <property type="term" value="P:dTDP biosynthetic process"/>
    <property type="evidence" value="ECO:0007669"/>
    <property type="project" value="InterPro"/>
</dbReference>
<keyword evidence="7" id="KW-0067">ATP-binding</keyword>
<feature type="domain" description="Thymidylate kinase-like" evidence="9">
    <location>
        <begin position="10"/>
        <end position="193"/>
    </location>
</feature>
<keyword evidence="5" id="KW-0547">Nucleotide-binding</keyword>
<evidence type="ECO:0000256" key="1">
    <source>
        <dbReference type="ARBA" id="ARBA00009776"/>
    </source>
</evidence>
<evidence type="ECO:0000313" key="10">
    <source>
        <dbReference type="EMBL" id="CAB4724078.1"/>
    </source>
</evidence>
<gene>
    <name evidence="10" type="ORF">UFOPK2602_01948</name>
</gene>
<reference evidence="10" key="1">
    <citation type="submission" date="2020-05" db="EMBL/GenBank/DDBJ databases">
        <authorList>
            <person name="Chiriac C."/>
            <person name="Salcher M."/>
            <person name="Ghai R."/>
            <person name="Kavagutti S V."/>
        </authorList>
    </citation>
    <scope>NUCLEOTIDE SEQUENCE</scope>
</reference>
<name>A0A6J6RNN1_9ZZZZ</name>
<evidence type="ECO:0000259" key="9">
    <source>
        <dbReference type="Pfam" id="PF02223"/>
    </source>
</evidence>